<keyword evidence="3" id="KW-0677">Repeat</keyword>
<feature type="compositionally biased region" description="Basic residues" evidence="6">
    <location>
        <begin position="684"/>
        <end position="694"/>
    </location>
</feature>
<reference evidence="7 8" key="1">
    <citation type="journal article" date="2021" name="MBio">
        <title>A New Model Trypanosomatid, Novymonas esmeraldas: Genomic Perception of Its 'Candidatus Pandoraea novymonadis' Endosymbiont.</title>
        <authorList>
            <person name="Zakharova A."/>
            <person name="Saura A."/>
            <person name="Butenko A."/>
            <person name="Podesvova L."/>
            <person name="Warmusova S."/>
            <person name="Kostygov A.Y."/>
            <person name="Nenarokova A."/>
            <person name="Lukes J."/>
            <person name="Opperdoes F.R."/>
            <person name="Yurchenko V."/>
        </authorList>
    </citation>
    <scope>NUCLEOTIDE SEQUENCE [LARGE SCALE GENOMIC DNA]</scope>
    <source>
        <strain evidence="7 8">E262AT.01</strain>
    </source>
</reference>
<feature type="repeat" description="WD" evidence="5">
    <location>
        <begin position="271"/>
        <end position="302"/>
    </location>
</feature>
<feature type="repeat" description="WD" evidence="5">
    <location>
        <begin position="471"/>
        <end position="504"/>
    </location>
</feature>
<keyword evidence="2 5" id="KW-0853">WD repeat</keyword>
<evidence type="ECO:0000256" key="3">
    <source>
        <dbReference type="ARBA" id="ARBA00022737"/>
    </source>
</evidence>
<feature type="region of interest" description="Disordered" evidence="6">
    <location>
        <begin position="14"/>
        <end position="77"/>
    </location>
</feature>
<dbReference type="InterPro" id="IPR001680">
    <property type="entry name" value="WD40_rpt"/>
</dbReference>
<protein>
    <submittedName>
        <fullName evidence="7">WD domain, G-beta repeat</fullName>
    </submittedName>
</protein>
<name>A0AAW0ESR5_9TRYP</name>
<dbReference type="Gene3D" id="2.130.10.10">
    <property type="entry name" value="YVTN repeat-like/Quinoprotein amine dehydrogenase"/>
    <property type="match status" value="1"/>
</dbReference>
<dbReference type="PROSITE" id="PS50294">
    <property type="entry name" value="WD_REPEATS_REGION"/>
    <property type="match status" value="2"/>
</dbReference>
<dbReference type="GO" id="GO:0032040">
    <property type="term" value="C:small-subunit processome"/>
    <property type="evidence" value="ECO:0007669"/>
    <property type="project" value="TreeGrafter"/>
</dbReference>
<keyword evidence="4" id="KW-0539">Nucleus</keyword>
<evidence type="ECO:0000256" key="4">
    <source>
        <dbReference type="ARBA" id="ARBA00023242"/>
    </source>
</evidence>
<dbReference type="PANTHER" id="PTHR19865">
    <property type="entry name" value="U3 SMALL NUCLEOLAR RNA INTERACTING PROTEIN 2"/>
    <property type="match status" value="1"/>
</dbReference>
<feature type="region of interest" description="Disordered" evidence="6">
    <location>
        <begin position="612"/>
        <end position="768"/>
    </location>
</feature>
<comment type="subcellular location">
    <subcellularLocation>
        <location evidence="1">Nucleus</location>
    </subcellularLocation>
</comment>
<dbReference type="Proteomes" id="UP001430356">
    <property type="component" value="Unassembled WGS sequence"/>
</dbReference>
<evidence type="ECO:0000256" key="5">
    <source>
        <dbReference type="PROSITE-ProRule" id="PRU00221"/>
    </source>
</evidence>
<feature type="region of interest" description="Disordered" evidence="6">
    <location>
        <begin position="357"/>
        <end position="379"/>
    </location>
</feature>
<evidence type="ECO:0000256" key="6">
    <source>
        <dbReference type="SAM" id="MobiDB-lite"/>
    </source>
</evidence>
<feature type="compositionally biased region" description="Basic residues" evidence="6">
    <location>
        <begin position="757"/>
        <end position="768"/>
    </location>
</feature>
<proteinExistence type="predicted"/>
<dbReference type="AlphaFoldDB" id="A0AAW0ESR5"/>
<dbReference type="SMART" id="SM00320">
    <property type="entry name" value="WD40"/>
    <property type="match status" value="5"/>
</dbReference>
<dbReference type="Pfam" id="PF00400">
    <property type="entry name" value="WD40"/>
    <property type="match status" value="2"/>
</dbReference>
<dbReference type="EMBL" id="JAECZO010000081">
    <property type="protein sequence ID" value="KAK7196651.1"/>
    <property type="molecule type" value="Genomic_DNA"/>
</dbReference>
<feature type="compositionally biased region" description="Low complexity" evidence="6">
    <location>
        <begin position="357"/>
        <end position="373"/>
    </location>
</feature>
<sequence>MLSKKKEIKRAAISAVARKERQAHQRPQTTHARTSATATHTATASASVGEKDDVAATHSRPALSSADALHAGSGAGHRTDMIRKLGDHINTRLQEVTFEDDLDGDVFHERRAQLMEEARLAAGLKQRDVSTSVRQYLGHQTALRDLHSVRIAHNCNSITCVAALGTDRIVYGDKSGKVYLVDMSLATSGAGVAVADAAELQRRRKALLEPVLPSGVVCIAVSDTRANRPTTRDIYEKTSVDTSCPSYVAAGAVDGSISVWETLTKAHKGLLFMHRKPITGLCFRMDTATLYSGCEDGTLRVWAVPQMIATDRLFGHEGPIHVLDCLRKETAATVSQDGTMRFWKMDAATQQAYTYAPARRPEAATSSSPSTSAAPPPPPPNVVMEAVAMLNESIIVGGAMDGSVVVFDVNRRKPLVVVPAAHGYGFIGDGTGLEKAAAALLAEEDVDERGTRGGAPPPHASSSSGLHEPRHRSNPNPITAVAAVPYADVVATASYDGVVRVWHVVGVGAGATAPGRRTEEAAGNGGSDAAPTRGRGPQLVLVAELPVPAIVNALRFSDGGDVLFVAMAKEPRRGRWVVQSSARNGVLVVPLTEAGRKTLRGVSGEVEHIPAQLFGVRDAEDSGADEAEGGASEEEEAEPEREEDDGLEREDDDDGVADMFDVGPDGMLRFNAGAAAQTSTGTRAGKKTTLKKAKGGIPKVLRRGAGLADASVQPSGDAGARTVTTTTKKMKKKAKTLSSRKLTATATTPKKSLSSPSKKKKASKRAKA</sequence>
<accession>A0AAW0ESR5</accession>
<dbReference type="SUPFAM" id="SSF50978">
    <property type="entry name" value="WD40 repeat-like"/>
    <property type="match status" value="1"/>
</dbReference>
<feature type="compositionally biased region" description="Low complexity" evidence="6">
    <location>
        <begin position="29"/>
        <end position="47"/>
    </location>
</feature>
<dbReference type="GO" id="GO:0034511">
    <property type="term" value="F:U3 snoRNA binding"/>
    <property type="evidence" value="ECO:0007669"/>
    <property type="project" value="InterPro"/>
</dbReference>
<dbReference type="InterPro" id="IPR039241">
    <property type="entry name" value="Rrp9-like"/>
</dbReference>
<dbReference type="InterPro" id="IPR015943">
    <property type="entry name" value="WD40/YVTN_repeat-like_dom_sf"/>
</dbReference>
<feature type="compositionally biased region" description="Low complexity" evidence="6">
    <location>
        <begin position="736"/>
        <end position="756"/>
    </location>
</feature>
<feature type="region of interest" description="Disordered" evidence="6">
    <location>
        <begin position="513"/>
        <end position="533"/>
    </location>
</feature>
<dbReference type="FunFam" id="2.130.10.10:FF:001734">
    <property type="entry name" value="WD domain, G-beta repeat, putative"/>
    <property type="match status" value="1"/>
</dbReference>
<dbReference type="PANTHER" id="PTHR19865:SF0">
    <property type="entry name" value="U3 SMALL NUCLEOLAR RNA-INTERACTING PROTEIN 2"/>
    <property type="match status" value="1"/>
</dbReference>
<dbReference type="PROSITE" id="PS50082">
    <property type="entry name" value="WD_REPEATS_2"/>
    <property type="match status" value="2"/>
</dbReference>
<keyword evidence="8" id="KW-1185">Reference proteome</keyword>
<comment type="caution">
    <text evidence="7">The sequence shown here is derived from an EMBL/GenBank/DDBJ whole genome shotgun (WGS) entry which is preliminary data.</text>
</comment>
<evidence type="ECO:0000313" key="8">
    <source>
        <dbReference type="Proteomes" id="UP001430356"/>
    </source>
</evidence>
<evidence type="ECO:0000256" key="1">
    <source>
        <dbReference type="ARBA" id="ARBA00004123"/>
    </source>
</evidence>
<evidence type="ECO:0000313" key="7">
    <source>
        <dbReference type="EMBL" id="KAK7196651.1"/>
    </source>
</evidence>
<feature type="compositionally biased region" description="Acidic residues" evidence="6">
    <location>
        <begin position="621"/>
        <end position="656"/>
    </location>
</feature>
<feature type="region of interest" description="Disordered" evidence="6">
    <location>
        <begin position="445"/>
        <end position="477"/>
    </location>
</feature>
<dbReference type="InterPro" id="IPR036322">
    <property type="entry name" value="WD40_repeat_dom_sf"/>
</dbReference>
<gene>
    <name evidence="7" type="ORF">NESM_000604100</name>
</gene>
<organism evidence="7 8">
    <name type="scientific">Novymonas esmeraldas</name>
    <dbReference type="NCBI Taxonomy" id="1808958"/>
    <lineage>
        <taxon>Eukaryota</taxon>
        <taxon>Discoba</taxon>
        <taxon>Euglenozoa</taxon>
        <taxon>Kinetoplastea</taxon>
        <taxon>Metakinetoplastina</taxon>
        <taxon>Trypanosomatida</taxon>
        <taxon>Trypanosomatidae</taxon>
        <taxon>Novymonas</taxon>
    </lineage>
</organism>
<evidence type="ECO:0000256" key="2">
    <source>
        <dbReference type="ARBA" id="ARBA00022574"/>
    </source>
</evidence>